<dbReference type="PANTHER" id="PTHR45852">
    <property type="entry name" value="SER/THR-PROTEIN KINASE RIO2"/>
    <property type="match status" value="1"/>
</dbReference>
<keyword evidence="5" id="KW-0808">Transferase</keyword>
<keyword evidence="9" id="KW-0067">ATP-binding</keyword>
<dbReference type="InterPro" id="IPR000687">
    <property type="entry name" value="RIO_kinase"/>
</dbReference>
<comment type="caution">
    <text evidence="15">The sequence shown here is derived from an EMBL/GenBank/DDBJ whole genome shotgun (WGS) entry which is preliminary data.</text>
</comment>
<evidence type="ECO:0000256" key="5">
    <source>
        <dbReference type="ARBA" id="ARBA00022679"/>
    </source>
</evidence>
<dbReference type="PROSITE" id="PS01245">
    <property type="entry name" value="RIO1"/>
    <property type="match status" value="1"/>
</dbReference>
<dbReference type="EC" id="2.7.11.1" evidence="3"/>
<dbReference type="PANTHER" id="PTHR45852:SF1">
    <property type="entry name" value="SERINE_THREONINE-PROTEIN KINASE RIO2"/>
    <property type="match status" value="1"/>
</dbReference>
<dbReference type="GO" id="GO:0005634">
    <property type="term" value="C:nucleus"/>
    <property type="evidence" value="ECO:0007669"/>
    <property type="project" value="TreeGrafter"/>
</dbReference>
<name>A0A4Y2ICG1_ARAVE</name>
<dbReference type="AlphaFoldDB" id="A0A4Y2ICG1"/>
<dbReference type="InterPro" id="IPR018934">
    <property type="entry name" value="RIO_dom"/>
</dbReference>
<dbReference type="InterPro" id="IPR030484">
    <property type="entry name" value="Rio2"/>
</dbReference>
<dbReference type="FunFam" id="3.30.200.20:FF:000052">
    <property type="entry name" value="Serine/threonine-protein kinase RIO2"/>
    <property type="match status" value="1"/>
</dbReference>
<dbReference type="EMBL" id="BGPR01002551">
    <property type="protein sequence ID" value="GBM75344.1"/>
    <property type="molecule type" value="Genomic_DNA"/>
</dbReference>
<comment type="similarity">
    <text evidence="2">Belongs to the protein kinase superfamily. RIO-type Ser/Thr kinase family.</text>
</comment>
<keyword evidence="8 15" id="KW-0418">Kinase</keyword>
<proteinExistence type="inferred from homology"/>
<dbReference type="SUPFAM" id="SSF46785">
    <property type="entry name" value="Winged helix' DNA-binding domain"/>
    <property type="match status" value="1"/>
</dbReference>
<evidence type="ECO:0000256" key="7">
    <source>
        <dbReference type="ARBA" id="ARBA00022741"/>
    </source>
</evidence>
<dbReference type="Gene3D" id="3.30.200.20">
    <property type="entry name" value="Phosphorylase Kinase, domain 1"/>
    <property type="match status" value="1"/>
</dbReference>
<dbReference type="GO" id="GO:0005829">
    <property type="term" value="C:cytosol"/>
    <property type="evidence" value="ECO:0007669"/>
    <property type="project" value="TreeGrafter"/>
</dbReference>
<dbReference type="Pfam" id="PF01163">
    <property type="entry name" value="RIO1"/>
    <property type="match status" value="1"/>
</dbReference>
<evidence type="ECO:0000256" key="6">
    <source>
        <dbReference type="ARBA" id="ARBA00022723"/>
    </source>
</evidence>
<feature type="compositionally biased region" description="Acidic residues" evidence="13">
    <location>
        <begin position="296"/>
        <end position="313"/>
    </location>
</feature>
<dbReference type="Pfam" id="PF09202">
    <property type="entry name" value="Rio2_N"/>
    <property type="match status" value="1"/>
</dbReference>
<sequence>MGMKNHELVPIHLVASIANFKSGGCRERLKELAGRRLVVHERKKRYEGYRLTNAGYDFLALKALMSKDVIATVENQVGTGKESDIFLVFDKDNKEMVLKIHRLGRISFRKIKEKRDYHQHRQSASWLYLSRLAAVKEFHFMQALYERNFPVPKPYEFNRHCVVMEAVKGYPLCQVSEVSDVPALYEELMDLLVRLANHGLIHGDFNEFNLILGDDDHATLIDFPQMISTSHPNAEWYFDRDVTCIREFFRRKFDYESELYPTFKEIERNDYLDITTAASGYSKEIKDDLKKTVELKEEDESEDVSDEDHNENEDNSKNTWKNARNLLERYLDDSVGALIDSDVFVSFENDEESIGLDQFEKLNLSEEITSLNMEKDLAQENSPDGNAGCNEDAESVDKPVKFKKTKTFSTRSVLTIPPEEIKARLQKQRMKRQEKERKRRLITKGEAGATNLVKRENRDTINQVMEFCEW</sequence>
<evidence type="ECO:0000313" key="15">
    <source>
        <dbReference type="EMBL" id="GBM75344.1"/>
    </source>
</evidence>
<keyword evidence="10" id="KW-0460">Magnesium</keyword>
<evidence type="ECO:0000256" key="13">
    <source>
        <dbReference type="SAM" id="MobiDB-lite"/>
    </source>
</evidence>
<protein>
    <recommendedName>
        <fullName evidence="3">non-specific serine/threonine protein kinase</fullName>
        <ecNumber evidence="3">2.7.11.1</ecNumber>
    </recommendedName>
</protein>
<dbReference type="SMART" id="SM00090">
    <property type="entry name" value="RIO"/>
    <property type="match status" value="1"/>
</dbReference>
<dbReference type="GO" id="GO:0030688">
    <property type="term" value="C:preribosome, small subunit precursor"/>
    <property type="evidence" value="ECO:0007669"/>
    <property type="project" value="TreeGrafter"/>
</dbReference>
<feature type="domain" description="RIO kinase" evidence="14">
    <location>
        <begin position="42"/>
        <end position="268"/>
    </location>
</feature>
<keyword evidence="7" id="KW-0547">Nucleotide-binding</keyword>
<evidence type="ECO:0000256" key="11">
    <source>
        <dbReference type="ARBA" id="ARBA00047899"/>
    </source>
</evidence>
<dbReference type="InterPro" id="IPR036390">
    <property type="entry name" value="WH_DNA-bd_sf"/>
</dbReference>
<dbReference type="GO" id="GO:0004674">
    <property type="term" value="F:protein serine/threonine kinase activity"/>
    <property type="evidence" value="ECO:0007669"/>
    <property type="project" value="UniProtKB-KW"/>
</dbReference>
<evidence type="ECO:0000256" key="12">
    <source>
        <dbReference type="ARBA" id="ARBA00048679"/>
    </source>
</evidence>
<feature type="region of interest" description="Disordered" evidence="13">
    <location>
        <begin position="295"/>
        <end position="317"/>
    </location>
</feature>
<dbReference type="Proteomes" id="UP000499080">
    <property type="component" value="Unassembled WGS sequence"/>
</dbReference>
<dbReference type="Gene3D" id="1.10.10.10">
    <property type="entry name" value="Winged helix-like DNA-binding domain superfamily/Winged helix DNA-binding domain"/>
    <property type="match status" value="1"/>
</dbReference>
<evidence type="ECO:0000256" key="1">
    <source>
        <dbReference type="ARBA" id="ARBA00001946"/>
    </source>
</evidence>
<evidence type="ECO:0000256" key="3">
    <source>
        <dbReference type="ARBA" id="ARBA00012513"/>
    </source>
</evidence>
<dbReference type="CDD" id="cd05144">
    <property type="entry name" value="RIO2_C"/>
    <property type="match status" value="1"/>
</dbReference>
<keyword evidence="16" id="KW-1185">Reference proteome</keyword>
<dbReference type="FunFam" id="1.10.510.10:FF:000307">
    <property type="entry name" value="Serine/threonine-protein kinase RIO2"/>
    <property type="match status" value="1"/>
</dbReference>
<dbReference type="InterPro" id="IPR036388">
    <property type="entry name" value="WH-like_DNA-bd_sf"/>
</dbReference>
<keyword evidence="6" id="KW-0479">Metal-binding</keyword>
<evidence type="ECO:0000256" key="8">
    <source>
        <dbReference type="ARBA" id="ARBA00022777"/>
    </source>
</evidence>
<evidence type="ECO:0000313" key="16">
    <source>
        <dbReference type="Proteomes" id="UP000499080"/>
    </source>
</evidence>
<dbReference type="InterPro" id="IPR011009">
    <property type="entry name" value="Kinase-like_dom_sf"/>
</dbReference>
<comment type="catalytic activity">
    <reaction evidence="12">
        <text>L-seryl-[protein] + ATP = O-phospho-L-seryl-[protein] + ADP + H(+)</text>
        <dbReference type="Rhea" id="RHEA:17989"/>
        <dbReference type="Rhea" id="RHEA-COMP:9863"/>
        <dbReference type="Rhea" id="RHEA-COMP:11604"/>
        <dbReference type="ChEBI" id="CHEBI:15378"/>
        <dbReference type="ChEBI" id="CHEBI:29999"/>
        <dbReference type="ChEBI" id="CHEBI:30616"/>
        <dbReference type="ChEBI" id="CHEBI:83421"/>
        <dbReference type="ChEBI" id="CHEBI:456216"/>
        <dbReference type="EC" id="2.7.11.1"/>
    </reaction>
</comment>
<dbReference type="GO" id="GO:0030490">
    <property type="term" value="P:maturation of SSU-rRNA"/>
    <property type="evidence" value="ECO:0007669"/>
    <property type="project" value="TreeGrafter"/>
</dbReference>
<comment type="catalytic activity">
    <reaction evidence="11">
        <text>L-threonyl-[protein] + ATP = O-phospho-L-threonyl-[protein] + ADP + H(+)</text>
        <dbReference type="Rhea" id="RHEA:46608"/>
        <dbReference type="Rhea" id="RHEA-COMP:11060"/>
        <dbReference type="Rhea" id="RHEA-COMP:11605"/>
        <dbReference type="ChEBI" id="CHEBI:15378"/>
        <dbReference type="ChEBI" id="CHEBI:30013"/>
        <dbReference type="ChEBI" id="CHEBI:30616"/>
        <dbReference type="ChEBI" id="CHEBI:61977"/>
        <dbReference type="ChEBI" id="CHEBI:456216"/>
        <dbReference type="EC" id="2.7.11.1"/>
    </reaction>
</comment>
<dbReference type="SUPFAM" id="SSF56112">
    <property type="entry name" value="Protein kinase-like (PK-like)"/>
    <property type="match status" value="1"/>
</dbReference>
<evidence type="ECO:0000256" key="2">
    <source>
        <dbReference type="ARBA" id="ARBA00009196"/>
    </source>
</evidence>
<dbReference type="OrthoDB" id="10258631at2759"/>
<dbReference type="GO" id="GO:0005524">
    <property type="term" value="F:ATP binding"/>
    <property type="evidence" value="ECO:0007669"/>
    <property type="project" value="UniProtKB-KW"/>
</dbReference>
<dbReference type="InterPro" id="IPR018935">
    <property type="entry name" value="RIO_kinase_CS"/>
</dbReference>
<dbReference type="GO" id="GO:0046872">
    <property type="term" value="F:metal ion binding"/>
    <property type="evidence" value="ECO:0007669"/>
    <property type="project" value="UniProtKB-KW"/>
</dbReference>
<keyword evidence="4" id="KW-0723">Serine/threonine-protein kinase</keyword>
<dbReference type="Gene3D" id="1.10.510.10">
    <property type="entry name" value="Transferase(Phosphotransferase) domain 1"/>
    <property type="match status" value="1"/>
</dbReference>
<reference evidence="15 16" key="1">
    <citation type="journal article" date="2019" name="Sci. Rep.">
        <title>Orb-weaving spider Araneus ventricosus genome elucidates the spidroin gene catalogue.</title>
        <authorList>
            <person name="Kono N."/>
            <person name="Nakamura H."/>
            <person name="Ohtoshi R."/>
            <person name="Moran D.A.P."/>
            <person name="Shinohara A."/>
            <person name="Yoshida Y."/>
            <person name="Fujiwara M."/>
            <person name="Mori M."/>
            <person name="Tomita M."/>
            <person name="Arakawa K."/>
        </authorList>
    </citation>
    <scope>NUCLEOTIDE SEQUENCE [LARGE SCALE GENOMIC DNA]</scope>
</reference>
<evidence type="ECO:0000259" key="14">
    <source>
        <dbReference type="SMART" id="SM00090"/>
    </source>
</evidence>
<accession>A0A4Y2ICG1</accession>
<gene>
    <name evidence="15" type="primary">RIOK2_1</name>
    <name evidence="15" type="ORF">AVEN_1742_1</name>
</gene>
<comment type="cofactor">
    <cofactor evidence="1">
        <name>Mg(2+)</name>
        <dbReference type="ChEBI" id="CHEBI:18420"/>
    </cofactor>
</comment>
<dbReference type="InterPro" id="IPR015285">
    <property type="entry name" value="RIO2_wHTH_N"/>
</dbReference>
<evidence type="ECO:0000256" key="10">
    <source>
        <dbReference type="ARBA" id="ARBA00022842"/>
    </source>
</evidence>
<organism evidence="15 16">
    <name type="scientific">Araneus ventricosus</name>
    <name type="common">Orbweaver spider</name>
    <name type="synonym">Epeira ventricosa</name>
    <dbReference type="NCBI Taxonomy" id="182803"/>
    <lineage>
        <taxon>Eukaryota</taxon>
        <taxon>Metazoa</taxon>
        <taxon>Ecdysozoa</taxon>
        <taxon>Arthropoda</taxon>
        <taxon>Chelicerata</taxon>
        <taxon>Arachnida</taxon>
        <taxon>Araneae</taxon>
        <taxon>Araneomorphae</taxon>
        <taxon>Entelegynae</taxon>
        <taxon>Araneoidea</taxon>
        <taxon>Araneidae</taxon>
        <taxon>Araneus</taxon>
    </lineage>
</organism>
<evidence type="ECO:0000256" key="9">
    <source>
        <dbReference type="ARBA" id="ARBA00022840"/>
    </source>
</evidence>
<evidence type="ECO:0000256" key="4">
    <source>
        <dbReference type="ARBA" id="ARBA00022527"/>
    </source>
</evidence>